<protein>
    <submittedName>
        <fullName evidence="1">Uncharacterized protein</fullName>
    </submittedName>
</protein>
<evidence type="ECO:0000313" key="2">
    <source>
        <dbReference type="Proteomes" id="UP001500339"/>
    </source>
</evidence>
<name>A0ABN1IQR1_9CLOT</name>
<organism evidence="1 2">
    <name type="scientific">Clostridium malenominatum</name>
    <dbReference type="NCBI Taxonomy" id="1539"/>
    <lineage>
        <taxon>Bacteria</taxon>
        <taxon>Bacillati</taxon>
        <taxon>Bacillota</taxon>
        <taxon>Clostridia</taxon>
        <taxon>Eubacteriales</taxon>
        <taxon>Clostridiaceae</taxon>
        <taxon>Clostridium</taxon>
    </lineage>
</organism>
<comment type="caution">
    <text evidence="1">The sequence shown here is derived from an EMBL/GenBank/DDBJ whole genome shotgun (WGS) entry which is preliminary data.</text>
</comment>
<accession>A0ABN1IQR1</accession>
<dbReference type="EMBL" id="BAAACF010000001">
    <property type="protein sequence ID" value="GAA0719469.1"/>
    <property type="molecule type" value="Genomic_DNA"/>
</dbReference>
<dbReference type="RefSeq" id="WP_343766821.1">
    <property type="nucleotide sequence ID" value="NZ_BAAACF010000001.1"/>
</dbReference>
<gene>
    <name evidence="1" type="ORF">GCM10008905_07570</name>
</gene>
<reference evidence="1 2" key="1">
    <citation type="journal article" date="2019" name="Int. J. Syst. Evol. Microbiol.">
        <title>The Global Catalogue of Microorganisms (GCM) 10K type strain sequencing project: providing services to taxonomists for standard genome sequencing and annotation.</title>
        <authorList>
            <consortium name="The Broad Institute Genomics Platform"/>
            <consortium name="The Broad Institute Genome Sequencing Center for Infectious Disease"/>
            <person name="Wu L."/>
            <person name="Ma J."/>
        </authorList>
    </citation>
    <scope>NUCLEOTIDE SEQUENCE [LARGE SCALE GENOMIC DNA]</scope>
    <source>
        <strain evidence="1 2">JCM 1405</strain>
    </source>
</reference>
<proteinExistence type="predicted"/>
<evidence type="ECO:0000313" key="1">
    <source>
        <dbReference type="EMBL" id="GAA0719469.1"/>
    </source>
</evidence>
<dbReference type="Proteomes" id="UP001500339">
    <property type="component" value="Unassembled WGS sequence"/>
</dbReference>
<sequence>MLSNNIEYYKRYMMLNLLKKSLENQKNIKKESVKKEKNRKNLEVKRKGYISGEHKEGLIVADEKKNIAHDFPNHISKFKGETVTIFVSAGGRASEGFTGVFLNSNNDFVTLISIISSSEKCIKDSLGSIVDIPIEKIVAFVHNTV</sequence>
<keyword evidence="2" id="KW-1185">Reference proteome</keyword>